<protein>
    <submittedName>
        <fullName evidence="2">DUF4350 domain-containing protein</fullName>
    </submittedName>
</protein>
<dbReference type="Gene3D" id="3.40.50.880">
    <property type="match status" value="1"/>
</dbReference>
<evidence type="ECO:0000259" key="1">
    <source>
        <dbReference type="Pfam" id="PF20254"/>
    </source>
</evidence>
<dbReference type="Pfam" id="PF20254">
    <property type="entry name" value="DMFA2_C"/>
    <property type="match status" value="1"/>
</dbReference>
<dbReference type="InterPro" id="IPR046540">
    <property type="entry name" value="DMFA2_C"/>
</dbReference>
<accession>A0AAJ6BM30</accession>
<proteinExistence type="predicted"/>
<gene>
    <name evidence="2" type="ORF">P0Y50_03480</name>
</gene>
<sequence>MNAFYTDRLSIRPGEVFQVHASAKGPCVLEIARVGRERVVVQTLVDVQTEEHPVPADADAKGCGWPSCLSVTVGNWPTGYYDLLLTDADGQTSRHFVCVRPPAGEPKSRAAIILTTNTYHAYNWWGGANAYSDVTALMTGRKSFADAMDGAIGVLSTQRPFTPLIVGAPEDAPRLINLRKRGLKEQPFAADFEWIMAHGCSPYDGSAGFLNKWEHRFAAWAEAEGYALDYHTDYDLDVEDDVLKDYSCALFVGHSEYWSGREREQVERFVDAGGGLAVLSGNTCFWKVRWDDEGKTYVNKKWRGFEASEDRDNPADATHLWSHPDFARPEAELTGLSFVFGGYHRLGMCASRGQAGFTIYDDRHWALEDTDLFYGDVIGDEAPLVGYESDGCRFQFDENGLPRATPMLGVPENLEIIGLVPCAFGEEAGRGYAPIIPPEKLDVIAKVVYGDDTPESQARVLKGHAVLASFKRGAGEVFNTGTTEWAHGLASGDPYLAQITRNVLTRFGVTPEKTA</sequence>
<dbReference type="EMBL" id="CP119326">
    <property type="protein sequence ID" value="WEK40684.1"/>
    <property type="molecule type" value="Genomic_DNA"/>
</dbReference>
<reference evidence="2" key="1">
    <citation type="submission" date="2023-03" db="EMBL/GenBank/DDBJ databases">
        <title>Andean soil-derived lignocellulolytic bacterial consortium as a source of novel taxa and putative plastic-active enzymes.</title>
        <authorList>
            <person name="Diaz-Garcia L."/>
            <person name="Chuvochina M."/>
            <person name="Feuerriegel G."/>
            <person name="Bunk B."/>
            <person name="Sproer C."/>
            <person name="Streit W.R."/>
            <person name="Rodriguez L.M."/>
            <person name="Overmann J."/>
            <person name="Jimenez D.J."/>
        </authorList>
    </citation>
    <scope>NUCLEOTIDE SEQUENCE</scope>
    <source>
        <strain evidence="2">MAG 833</strain>
    </source>
</reference>
<dbReference type="InterPro" id="IPR029062">
    <property type="entry name" value="Class_I_gatase-like"/>
</dbReference>
<dbReference type="SUPFAM" id="SSF52317">
    <property type="entry name" value="Class I glutamine amidotransferase-like"/>
    <property type="match status" value="1"/>
</dbReference>
<dbReference type="Proteomes" id="UP001213664">
    <property type="component" value="Chromosome"/>
</dbReference>
<name>A0AAJ6BM30_9CAUL</name>
<feature type="domain" description="N,N-dimethylformamidase beta subunit-like C-terminal" evidence="1">
    <location>
        <begin position="42"/>
        <end position="490"/>
    </location>
</feature>
<organism evidence="2 3">
    <name type="scientific">Candidatus Brevundimonas colombiensis</name>
    <dbReference type="NCBI Taxonomy" id="3121376"/>
    <lineage>
        <taxon>Bacteria</taxon>
        <taxon>Pseudomonadati</taxon>
        <taxon>Pseudomonadota</taxon>
        <taxon>Alphaproteobacteria</taxon>
        <taxon>Caulobacterales</taxon>
        <taxon>Caulobacteraceae</taxon>
        <taxon>Brevundimonas</taxon>
    </lineage>
</organism>
<evidence type="ECO:0000313" key="2">
    <source>
        <dbReference type="EMBL" id="WEK40684.1"/>
    </source>
</evidence>
<evidence type="ECO:0000313" key="3">
    <source>
        <dbReference type="Proteomes" id="UP001213664"/>
    </source>
</evidence>
<dbReference type="AlphaFoldDB" id="A0AAJ6BM30"/>